<dbReference type="InterPro" id="IPR005143">
    <property type="entry name" value="TF_LuxR_autoind-bd_dom"/>
</dbReference>
<dbReference type="PROSITE" id="PS00622">
    <property type="entry name" value="HTH_LUXR_1"/>
    <property type="match status" value="1"/>
</dbReference>
<dbReference type="RefSeq" id="WP_053010136.1">
    <property type="nucleotide sequence ID" value="NZ_CWJI01000014.1"/>
</dbReference>
<gene>
    <name evidence="6" type="primary">lasR_2</name>
    <name evidence="6" type="ORF">ERS008476_03552</name>
</gene>
<dbReference type="PANTHER" id="PTHR44688:SF16">
    <property type="entry name" value="DNA-BINDING TRANSCRIPTIONAL ACTIVATOR DEVR_DOSR"/>
    <property type="match status" value="1"/>
</dbReference>
<keyword evidence="1" id="KW-0805">Transcription regulation</keyword>
<dbReference type="PANTHER" id="PTHR44688">
    <property type="entry name" value="DNA-BINDING TRANSCRIPTIONAL ACTIVATOR DEVR_DOSR"/>
    <property type="match status" value="1"/>
</dbReference>
<evidence type="ECO:0000256" key="2">
    <source>
        <dbReference type="ARBA" id="ARBA00023125"/>
    </source>
</evidence>
<accession>A0A0H5LZ88</accession>
<dbReference type="InterPro" id="IPR036693">
    <property type="entry name" value="TF_LuxR_autoind-bd_dom_sf"/>
</dbReference>
<evidence type="ECO:0000313" key="7">
    <source>
        <dbReference type="Proteomes" id="UP000043316"/>
    </source>
</evidence>
<dbReference type="SUPFAM" id="SSF75516">
    <property type="entry name" value="Pheromone-binding domain of LuxR-like quorum-sensing transcription factors"/>
    <property type="match status" value="1"/>
</dbReference>
<dbReference type="PRINTS" id="PR00038">
    <property type="entry name" value="HTHLUXR"/>
</dbReference>
<keyword evidence="4" id="KW-0804">Transcription</keyword>
<proteinExistence type="predicted"/>
<protein>
    <submittedName>
        <fullName evidence="6">Quorum-sensing transcriptional regulator</fullName>
    </submittedName>
</protein>
<name>A0A0H5LZ88_YERIN</name>
<keyword evidence="2" id="KW-0238">DNA-binding</keyword>
<sequence length="244" mass="28236">MSVLSYDNKIINDTIRGFLDRKISVYGDLKYSYFILNKKNPSEMDIVSNYPEEWVNIYKGNNYQSIDPVVITALNRVSPFSWDESLVISYGLKFSQIFNFSKKYNVVNGFTFVLHDNCNNLVMLSIMMDEFTCHKLEHMIEVNMSELQMLLISAHEKRTSLYREVIRTNNNISKSKDIFSQRENEILYWASNGKTYQEISLILGIKMGTVKFHIGNVVKKLGVLNAKHAIKLGVELQLIKPVLQ</sequence>
<evidence type="ECO:0000256" key="4">
    <source>
        <dbReference type="ARBA" id="ARBA00023163"/>
    </source>
</evidence>
<evidence type="ECO:0000256" key="1">
    <source>
        <dbReference type="ARBA" id="ARBA00023015"/>
    </source>
</evidence>
<dbReference type="PROSITE" id="PS50043">
    <property type="entry name" value="HTH_LUXR_2"/>
    <property type="match status" value="1"/>
</dbReference>
<evidence type="ECO:0000256" key="3">
    <source>
        <dbReference type="ARBA" id="ARBA00023159"/>
    </source>
</evidence>
<dbReference type="EMBL" id="CWJI01000014">
    <property type="protein sequence ID" value="CRY56508.1"/>
    <property type="molecule type" value="Genomic_DNA"/>
</dbReference>
<reference evidence="7" key="1">
    <citation type="submission" date="2015-03" db="EMBL/GenBank/DDBJ databases">
        <authorList>
            <consortium name="Pathogen Informatics"/>
        </authorList>
    </citation>
    <scope>NUCLEOTIDE SEQUENCE [LARGE SCALE GENOMIC DNA]</scope>
    <source>
        <strain evidence="7">R148</strain>
    </source>
</reference>
<feature type="domain" description="HTH luxR-type" evidence="5">
    <location>
        <begin position="172"/>
        <end position="237"/>
    </location>
</feature>
<organism evidence="6 7">
    <name type="scientific">Yersinia intermedia</name>
    <dbReference type="NCBI Taxonomy" id="631"/>
    <lineage>
        <taxon>Bacteria</taxon>
        <taxon>Pseudomonadati</taxon>
        <taxon>Pseudomonadota</taxon>
        <taxon>Gammaproteobacteria</taxon>
        <taxon>Enterobacterales</taxon>
        <taxon>Yersiniaceae</taxon>
        <taxon>Yersinia</taxon>
    </lineage>
</organism>
<dbReference type="GO" id="GO:0003677">
    <property type="term" value="F:DNA binding"/>
    <property type="evidence" value="ECO:0007669"/>
    <property type="project" value="UniProtKB-KW"/>
</dbReference>
<dbReference type="GO" id="GO:0006355">
    <property type="term" value="P:regulation of DNA-templated transcription"/>
    <property type="evidence" value="ECO:0007669"/>
    <property type="project" value="InterPro"/>
</dbReference>
<dbReference type="SMART" id="SM00421">
    <property type="entry name" value="HTH_LUXR"/>
    <property type="match status" value="1"/>
</dbReference>
<dbReference type="SUPFAM" id="SSF46894">
    <property type="entry name" value="C-terminal effector domain of the bipartite response regulators"/>
    <property type="match status" value="1"/>
</dbReference>
<keyword evidence="3" id="KW-0010">Activator</keyword>
<dbReference type="Gene3D" id="3.30.450.80">
    <property type="entry name" value="Transcription factor LuxR-like, autoinducer-binding domain"/>
    <property type="match status" value="1"/>
</dbReference>
<evidence type="ECO:0000259" key="5">
    <source>
        <dbReference type="PROSITE" id="PS50043"/>
    </source>
</evidence>
<dbReference type="AlphaFoldDB" id="A0A0H5LZ88"/>
<dbReference type="CDD" id="cd06170">
    <property type="entry name" value="LuxR_C_like"/>
    <property type="match status" value="1"/>
</dbReference>
<dbReference type="InterPro" id="IPR036388">
    <property type="entry name" value="WH-like_DNA-bd_sf"/>
</dbReference>
<dbReference type="Pfam" id="PF00196">
    <property type="entry name" value="GerE"/>
    <property type="match status" value="1"/>
</dbReference>
<dbReference type="Gene3D" id="1.10.10.10">
    <property type="entry name" value="Winged helix-like DNA-binding domain superfamily/Winged helix DNA-binding domain"/>
    <property type="match status" value="1"/>
</dbReference>
<dbReference type="Proteomes" id="UP000043316">
    <property type="component" value="Unassembled WGS sequence"/>
</dbReference>
<dbReference type="Pfam" id="PF03472">
    <property type="entry name" value="Autoind_bind"/>
    <property type="match status" value="1"/>
</dbReference>
<dbReference type="InterPro" id="IPR000792">
    <property type="entry name" value="Tscrpt_reg_LuxR_C"/>
</dbReference>
<evidence type="ECO:0000313" key="6">
    <source>
        <dbReference type="EMBL" id="CRY56508.1"/>
    </source>
</evidence>
<dbReference type="InterPro" id="IPR016032">
    <property type="entry name" value="Sig_transdc_resp-reg_C-effctor"/>
</dbReference>